<feature type="domain" description="N-acetyltransferase" evidence="1">
    <location>
        <begin position="12"/>
        <end position="178"/>
    </location>
</feature>
<dbReference type="Pfam" id="PF00583">
    <property type="entry name" value="Acetyltransf_1"/>
    <property type="match status" value="1"/>
</dbReference>
<dbReference type="PANTHER" id="PTHR43415:SF3">
    <property type="entry name" value="GNAT-FAMILY ACETYLTRANSFERASE"/>
    <property type="match status" value="1"/>
</dbReference>
<dbReference type="SUPFAM" id="SSF55729">
    <property type="entry name" value="Acyl-CoA N-acyltransferases (Nat)"/>
    <property type="match status" value="1"/>
</dbReference>
<dbReference type="InterPro" id="IPR000182">
    <property type="entry name" value="GNAT_dom"/>
</dbReference>
<evidence type="ECO:0000313" key="2">
    <source>
        <dbReference type="EMBL" id="PCS04255.1"/>
    </source>
</evidence>
<keyword evidence="3" id="KW-1185">Reference proteome</keyword>
<dbReference type="PROSITE" id="PS51186">
    <property type="entry name" value="GNAT"/>
    <property type="match status" value="1"/>
</dbReference>
<evidence type="ECO:0000313" key="3">
    <source>
        <dbReference type="Proteomes" id="UP000218979"/>
    </source>
</evidence>
<dbReference type="InterPro" id="IPR016181">
    <property type="entry name" value="Acyl_CoA_acyltransferase"/>
</dbReference>
<dbReference type="Gene3D" id="3.40.630.30">
    <property type="match status" value="1"/>
</dbReference>
<comment type="caution">
    <text evidence="2">The sequence shown here is derived from an EMBL/GenBank/DDBJ whole genome shotgun (WGS) entry which is preliminary data.</text>
</comment>
<dbReference type="RefSeq" id="WP_244148277.1">
    <property type="nucleotide sequence ID" value="NZ_FPKS01000001.1"/>
</dbReference>
<reference evidence="2 3" key="1">
    <citation type="submission" date="2014-12" db="EMBL/GenBank/DDBJ databases">
        <title>Draft genome sequences of 10 type strains of Lactococcus.</title>
        <authorList>
            <person name="Sun Z."/>
            <person name="Zhong Z."/>
            <person name="Liu W."/>
            <person name="Zhang W."/>
            <person name="Zhang H."/>
        </authorList>
    </citation>
    <scope>NUCLEOTIDE SEQUENCE [LARGE SCALE GENOMIC DNA]</scope>
    <source>
        <strain evidence="2 3">DSM 22330</strain>
    </source>
</reference>
<proteinExistence type="predicted"/>
<evidence type="ECO:0000259" key="1">
    <source>
        <dbReference type="PROSITE" id="PS51186"/>
    </source>
</evidence>
<dbReference type="PANTHER" id="PTHR43415">
    <property type="entry name" value="SPERMIDINE N(1)-ACETYLTRANSFERASE"/>
    <property type="match status" value="1"/>
</dbReference>
<accession>A0ABX4I8M1</accession>
<dbReference type="Proteomes" id="UP000218979">
    <property type="component" value="Unassembled WGS sequence"/>
</dbReference>
<dbReference type="CDD" id="cd04301">
    <property type="entry name" value="NAT_SF"/>
    <property type="match status" value="1"/>
</dbReference>
<name>A0ABX4I8M1_9LACT</name>
<organism evidence="2 3">
    <name type="scientific">Pseudolactococcus chungangensis CAU 28 = DSM 22330</name>
    <dbReference type="NCBI Taxonomy" id="1122154"/>
    <lineage>
        <taxon>Bacteria</taxon>
        <taxon>Bacillati</taxon>
        <taxon>Bacillota</taxon>
        <taxon>Bacilli</taxon>
        <taxon>Lactobacillales</taxon>
        <taxon>Streptococcaceae</taxon>
        <taxon>Pseudolactococcus</taxon>
    </lineage>
</organism>
<sequence length="178" mass="20685">MNLEKEGVMTQITYRKLRIDEAQLFWNMMTELDNETKFMMYEPGERTKTSSDIKAIEDLIQSAIDNDNYLLVAEVNQQIVGYILALRGKPNRLKHTAYIVTGINKDHRRKGIGKTFFAYLDKWAKDNDIKRLELTVICTNIVAKQLYEQKGFVVEGTKKNAMLIDGNYVDEFYMAKLL</sequence>
<protein>
    <submittedName>
        <fullName evidence="2">Acetyltransferase</fullName>
    </submittedName>
</protein>
<gene>
    <name evidence="2" type="ORF">RR45_GL001559</name>
</gene>
<dbReference type="EMBL" id="JXJT01000004">
    <property type="protein sequence ID" value="PCS04255.1"/>
    <property type="molecule type" value="Genomic_DNA"/>
</dbReference>